<dbReference type="SUPFAM" id="SSF63748">
    <property type="entry name" value="Tudor/PWWP/MBT"/>
    <property type="match status" value="1"/>
</dbReference>
<dbReference type="InterPro" id="IPR035437">
    <property type="entry name" value="SNase_OB-fold_sf"/>
</dbReference>
<dbReference type="GeneID" id="100163345"/>
<dbReference type="Pfam" id="PF00567">
    <property type="entry name" value="TUDOR"/>
    <property type="match status" value="1"/>
</dbReference>
<dbReference type="KEGG" id="api:100163345"/>
<keyword evidence="9" id="KW-1185">Reference proteome</keyword>
<sequence length="920" mass="104539">MSLATMTKKPADVMSSAKESVVQGIVHQVNSGDCITIREEVYNGYPKTKTIVLNSVIAPKFGRHAAKYDTETNGTDDEPFSWEAREFLRKKLIGKKVFLKTAGQICGVGKITRYYGDIFYPSLENNIVNELVENGLVTIKTVKLNNQTPDYQNLVVLQNKAKAAMVGRWNPNAKNTAKKNNSIDDVESFFKKNSKTRIKAVVESVLDGNTMKLLLLPERNMILLYLSGVRCPPEGVELGDEAKFFVEVRLLQKDVEVTLEGVLSNRKTQSFYGTIHHPAGDIAFELVKQGFAICPKFGMNYLHESAEKLWAAERQAKENKLRYWKYHTNTGQEIAEREIVGTVIEIIREEGLLVKSSHSKKLQKIYFSNIIPARLGVEVLRGESNGNGQPPATQASRNFGKHFHEIPWAYEAREFLRTRCIGKKVNASVDFVQSKINKFEEKICATIIIDGINLGEELVKEGLATVMNNPREEETSQCLYKLKKAEEIAKQSHKGLYSKSSPLKPHITDCTSAAESARAKALLPSLQRFPMLEAVVEYVVSGCKMRLHVRKENSFINFLLAGVTRPFDEGAIQGEASLAAEVHNQKTLAFTKEKIMHRDVEISVVSCNNRGNMIGWLFLENVNLSVELVKEGLYTLHKSAEHSEYFKLLQQAEKYAKDKKINLWKNYIEEPVEANNNSHKPVHEGMVKEQKTNYVEVLVSEVSPELHVYVQPISERSKLEILTDNLQKHFDSNPPISGSYSPKKGEICAAKLKEDQQWYRAKVEKVAGPSIHVLYIDYGNRDIVIAQECANLPPTFKNDRPYAKEYGFALVKLPKLPEYQDDSIAIVREDLINKRISINEEYTYNNLTHITVKDVENKEDLVKKFVEEGFLLVKKHRERYLQKLVTEYMEAQEKAKKGRLHMWEYGDITEDDAKEFGFAK</sequence>
<protein>
    <recommendedName>
        <fullName evidence="2">Staphylococcal nuclease domain-containing protein 1</fullName>
    </recommendedName>
</protein>
<comment type="subcellular location">
    <subcellularLocation>
        <location evidence="1 5">Cytoplasm</location>
    </subcellularLocation>
</comment>
<dbReference type="InterPro" id="IPR002999">
    <property type="entry name" value="Tudor"/>
</dbReference>
<dbReference type="CDD" id="cd20433">
    <property type="entry name" value="Tudor_TDRD11"/>
    <property type="match status" value="1"/>
</dbReference>
<reference evidence="8" key="2">
    <citation type="submission" date="2022-06" db="UniProtKB">
        <authorList>
            <consortium name="EnsemblMetazoa"/>
        </authorList>
    </citation>
    <scope>IDENTIFICATION</scope>
</reference>
<dbReference type="GO" id="GO:0006402">
    <property type="term" value="P:mRNA catabolic process"/>
    <property type="evidence" value="ECO:0007669"/>
    <property type="project" value="UniProtKB-UniRule"/>
</dbReference>
<dbReference type="SUPFAM" id="SSF50199">
    <property type="entry name" value="Staphylococcal nuclease"/>
    <property type="match status" value="5"/>
</dbReference>
<organism evidence="8 9">
    <name type="scientific">Acyrthosiphon pisum</name>
    <name type="common">Pea aphid</name>
    <dbReference type="NCBI Taxonomy" id="7029"/>
    <lineage>
        <taxon>Eukaryota</taxon>
        <taxon>Metazoa</taxon>
        <taxon>Ecdysozoa</taxon>
        <taxon>Arthropoda</taxon>
        <taxon>Hexapoda</taxon>
        <taxon>Insecta</taxon>
        <taxon>Pterygota</taxon>
        <taxon>Neoptera</taxon>
        <taxon>Paraneoptera</taxon>
        <taxon>Hemiptera</taxon>
        <taxon>Sternorrhyncha</taxon>
        <taxon>Aphidomorpha</taxon>
        <taxon>Aphidoidea</taxon>
        <taxon>Aphididae</taxon>
        <taxon>Macrosiphini</taxon>
        <taxon>Acyrthosiphon</taxon>
    </lineage>
</organism>
<dbReference type="PANTHER" id="PTHR12302">
    <property type="entry name" value="EBNA2 BINDING PROTEIN P100"/>
    <property type="match status" value="1"/>
</dbReference>
<dbReference type="SMART" id="SM00333">
    <property type="entry name" value="TUDOR"/>
    <property type="match status" value="1"/>
</dbReference>
<dbReference type="Gene3D" id="2.40.50.90">
    <property type="match status" value="5"/>
</dbReference>
<name>A0A8R2NTF7_ACYPI</name>
<dbReference type="GO" id="GO:0031047">
    <property type="term" value="P:regulatory ncRNA-mediated gene silencing"/>
    <property type="evidence" value="ECO:0007669"/>
    <property type="project" value="UniProtKB-UniRule"/>
</dbReference>
<dbReference type="AlphaFoldDB" id="A0A8R2NTF7"/>
<proteinExistence type="predicted"/>
<evidence type="ECO:0000256" key="2">
    <source>
        <dbReference type="ARBA" id="ARBA00017230"/>
    </source>
</evidence>
<dbReference type="InterPro" id="IPR016071">
    <property type="entry name" value="Staphylococal_nuclease_OB-fold"/>
</dbReference>
<dbReference type="Proteomes" id="UP000007819">
    <property type="component" value="Chromosome X"/>
</dbReference>
<dbReference type="SMART" id="SM00318">
    <property type="entry name" value="SNc"/>
    <property type="match status" value="4"/>
</dbReference>
<dbReference type="Pfam" id="PF00565">
    <property type="entry name" value="SNase"/>
    <property type="match status" value="4"/>
</dbReference>
<dbReference type="FunFam" id="2.30.30.140:FF:000018">
    <property type="entry name" value="Serine/threonine-protein kinase 31"/>
    <property type="match status" value="1"/>
</dbReference>
<dbReference type="RefSeq" id="XP_029347778.1">
    <property type="nucleotide sequence ID" value="XM_029491918.1"/>
</dbReference>
<evidence type="ECO:0000313" key="9">
    <source>
        <dbReference type="Proteomes" id="UP000007819"/>
    </source>
</evidence>
<evidence type="ECO:0000256" key="4">
    <source>
        <dbReference type="ARBA" id="ARBA00022737"/>
    </source>
</evidence>
<dbReference type="GO" id="GO:0003723">
    <property type="term" value="F:RNA binding"/>
    <property type="evidence" value="ECO:0007669"/>
    <property type="project" value="UniProtKB-UniRule"/>
</dbReference>
<dbReference type="PROSITE" id="PS50304">
    <property type="entry name" value="TUDOR"/>
    <property type="match status" value="1"/>
</dbReference>
<feature type="domain" description="TNase-like" evidence="7">
    <location>
        <begin position="20"/>
        <end position="171"/>
    </location>
</feature>
<evidence type="ECO:0000256" key="5">
    <source>
        <dbReference type="PIRNR" id="PIRNR017179"/>
    </source>
</evidence>
<evidence type="ECO:0000256" key="3">
    <source>
        <dbReference type="ARBA" id="ARBA00022490"/>
    </source>
</evidence>
<dbReference type="PROSITE" id="PS50830">
    <property type="entry name" value="TNASE_3"/>
    <property type="match status" value="4"/>
</dbReference>
<feature type="domain" description="Tudor" evidence="6">
    <location>
        <begin position="741"/>
        <end position="799"/>
    </location>
</feature>
<keyword evidence="3 5" id="KW-0963">Cytoplasm</keyword>
<dbReference type="InterPro" id="IPR047386">
    <property type="entry name" value="Tudor_TDRD11"/>
</dbReference>
<feature type="domain" description="TNase-like" evidence="7">
    <location>
        <begin position="196"/>
        <end position="326"/>
    </location>
</feature>
<dbReference type="GO" id="GO:0005829">
    <property type="term" value="C:cytosol"/>
    <property type="evidence" value="ECO:0007669"/>
    <property type="project" value="UniProtKB-UniRule"/>
</dbReference>
<dbReference type="PIRSF" id="PIRSF017179">
    <property type="entry name" value="RISC-Tudor-SN"/>
    <property type="match status" value="1"/>
</dbReference>
<dbReference type="PANTHER" id="PTHR12302:SF2">
    <property type="entry name" value="STAPHYLOCOCCAL NUCLEASE DOMAIN-CONTAINING PROTEIN 1"/>
    <property type="match status" value="1"/>
</dbReference>
<dbReference type="Gene3D" id="2.30.30.140">
    <property type="match status" value="1"/>
</dbReference>
<keyword evidence="4" id="KW-0677">Repeat</keyword>
<dbReference type="EnsemblMetazoa" id="XM_029491918.1">
    <property type="protein sequence ID" value="XP_029347778.1"/>
    <property type="gene ID" value="LOC100163345"/>
</dbReference>
<dbReference type="GO" id="GO:0031332">
    <property type="term" value="C:RNAi effector complex"/>
    <property type="evidence" value="ECO:0007669"/>
    <property type="project" value="InterPro"/>
</dbReference>
<reference evidence="9" key="1">
    <citation type="submission" date="2010-06" db="EMBL/GenBank/DDBJ databases">
        <authorList>
            <person name="Jiang H."/>
            <person name="Abraham K."/>
            <person name="Ali S."/>
            <person name="Alsbrooks S.L."/>
            <person name="Anim B.N."/>
            <person name="Anosike U.S."/>
            <person name="Attaway T."/>
            <person name="Bandaranaike D.P."/>
            <person name="Battles P.K."/>
            <person name="Bell S.N."/>
            <person name="Bell A.V."/>
            <person name="Beltran B."/>
            <person name="Bickham C."/>
            <person name="Bustamante Y."/>
            <person name="Caleb T."/>
            <person name="Canada A."/>
            <person name="Cardenas V."/>
            <person name="Carter K."/>
            <person name="Chacko J."/>
            <person name="Chandrabose M.N."/>
            <person name="Chavez D."/>
            <person name="Chavez A."/>
            <person name="Chen L."/>
            <person name="Chu H.-S."/>
            <person name="Claassen K.J."/>
            <person name="Cockrell R."/>
            <person name="Collins M."/>
            <person name="Cooper J.A."/>
            <person name="Cree A."/>
            <person name="Curry S.M."/>
            <person name="Da Y."/>
            <person name="Dao M.D."/>
            <person name="Das B."/>
            <person name="Davila M.-L."/>
            <person name="Davy-Carroll L."/>
            <person name="Denson S."/>
            <person name="Dinh H."/>
            <person name="Ebong V.E."/>
            <person name="Edwards J.R."/>
            <person name="Egan A."/>
            <person name="El-Daye J."/>
            <person name="Escobedo L."/>
            <person name="Fernandez S."/>
            <person name="Fernando P.R."/>
            <person name="Flagg N."/>
            <person name="Forbes L.D."/>
            <person name="Fowler R.G."/>
            <person name="Fu Q."/>
            <person name="Gabisi R.A."/>
            <person name="Ganer J."/>
            <person name="Garbino Pronczuk A."/>
            <person name="Garcia R.M."/>
            <person name="Garner T."/>
            <person name="Garrett T.E."/>
            <person name="Gonzalez D.A."/>
            <person name="Hamid H."/>
            <person name="Hawkins E.S."/>
            <person name="Hirani K."/>
            <person name="Hogues M.E."/>
            <person name="Hollins B."/>
            <person name="Hsiao C.-H."/>
            <person name="Jabil R."/>
            <person name="James M.L."/>
            <person name="Jhangiani S.N."/>
            <person name="Johnson B."/>
            <person name="Johnson Q."/>
            <person name="Joshi V."/>
            <person name="Kalu J.B."/>
            <person name="Kam C."/>
            <person name="Kashfia A."/>
            <person name="Keebler J."/>
            <person name="Kisamo H."/>
            <person name="Kovar C.L."/>
            <person name="Lago L.A."/>
            <person name="Lai C.-Y."/>
            <person name="Laidlaw J."/>
            <person name="Lara F."/>
            <person name="Le T.-K."/>
            <person name="Lee S.L."/>
            <person name="Legall F.H."/>
            <person name="Lemon S.J."/>
            <person name="Lewis L.R."/>
            <person name="Li B."/>
            <person name="Liu Y."/>
            <person name="Liu Y.-S."/>
            <person name="Lopez J."/>
            <person name="Lozado R.J."/>
            <person name="Lu J."/>
            <person name="Madu R.C."/>
            <person name="Maheshwari M."/>
            <person name="Maheshwari R."/>
            <person name="Malloy K."/>
            <person name="Martinez E."/>
            <person name="Mathew T."/>
            <person name="Mercado I.C."/>
            <person name="Mercado C."/>
            <person name="Meyer B."/>
            <person name="Montgomery K."/>
            <person name="Morgan M.B."/>
            <person name="Munidasa M."/>
            <person name="Nazareth L.V."/>
            <person name="Nelson J."/>
            <person name="Ng B.M."/>
            <person name="Nguyen N.B."/>
            <person name="Nguyen P.Q."/>
            <person name="Nguyen T."/>
            <person name="Obregon M."/>
            <person name="Okwuonu G.O."/>
            <person name="Onwere C.G."/>
            <person name="Orozco G."/>
            <person name="Parra A."/>
            <person name="Patel S."/>
            <person name="Patil S."/>
            <person name="Perez A."/>
            <person name="Perez Y."/>
            <person name="Pham C."/>
            <person name="Primus E.L."/>
            <person name="Pu L.-L."/>
            <person name="Puazo M."/>
            <person name="Qin X."/>
            <person name="Quiroz J.B."/>
            <person name="Reese J."/>
            <person name="Richards S."/>
            <person name="Rives C.M."/>
            <person name="Robberts R."/>
            <person name="Ruiz S.J."/>
            <person name="Ruiz M.J."/>
            <person name="Santibanez J."/>
            <person name="Schneider B.W."/>
            <person name="Sisson I."/>
            <person name="Smith M."/>
            <person name="Sodergren E."/>
            <person name="Song X.-Z."/>
            <person name="Song B.B."/>
            <person name="Summersgill H."/>
            <person name="Thelus R."/>
            <person name="Thornton R.D."/>
            <person name="Trejos Z.Y."/>
            <person name="Usmani K."/>
            <person name="Vattathil S."/>
            <person name="Villasana D."/>
            <person name="Walker D.L."/>
            <person name="Wang S."/>
            <person name="Wang K."/>
            <person name="White C.S."/>
            <person name="Williams A.C."/>
            <person name="Williamson J."/>
            <person name="Wilson K."/>
            <person name="Woghiren I.O."/>
            <person name="Woodworth J.R."/>
            <person name="Worley K.C."/>
            <person name="Wright R.A."/>
            <person name="Wu W."/>
            <person name="Young L."/>
            <person name="Zhang L."/>
            <person name="Zhang J."/>
            <person name="Zhu Y."/>
            <person name="Muzny D.M."/>
            <person name="Weinstock G."/>
            <person name="Gibbs R.A."/>
        </authorList>
    </citation>
    <scope>NUCLEOTIDE SEQUENCE [LARGE SCALE GENOMIC DNA]</scope>
    <source>
        <strain evidence="9">LSR1</strain>
    </source>
</reference>
<accession>A0A8R2NTF7</accession>
<evidence type="ECO:0000259" key="6">
    <source>
        <dbReference type="PROSITE" id="PS50304"/>
    </source>
</evidence>
<feature type="domain" description="TNase-like" evidence="7">
    <location>
        <begin position="530"/>
        <end position="666"/>
    </location>
</feature>
<feature type="domain" description="TNase-like" evidence="7">
    <location>
        <begin position="337"/>
        <end position="499"/>
    </location>
</feature>
<evidence type="ECO:0000313" key="8">
    <source>
        <dbReference type="EnsemblMetazoa" id="XP_029347778.1"/>
    </source>
</evidence>
<dbReference type="GO" id="GO:0004518">
    <property type="term" value="F:nuclease activity"/>
    <property type="evidence" value="ECO:0007669"/>
    <property type="project" value="TreeGrafter"/>
</dbReference>
<dbReference type="FunFam" id="2.40.50.90:FF:000002">
    <property type="entry name" value="Staphylococcal nuclease domain-containing protein"/>
    <property type="match status" value="1"/>
</dbReference>
<evidence type="ECO:0000259" key="7">
    <source>
        <dbReference type="PROSITE" id="PS50830"/>
    </source>
</evidence>
<dbReference type="GO" id="GO:0005634">
    <property type="term" value="C:nucleus"/>
    <property type="evidence" value="ECO:0007669"/>
    <property type="project" value="TreeGrafter"/>
</dbReference>
<dbReference type="InterPro" id="IPR016685">
    <property type="entry name" value="Silence_cplx_Nase-comp_TudorSN"/>
</dbReference>
<evidence type="ECO:0000256" key="1">
    <source>
        <dbReference type="ARBA" id="ARBA00004496"/>
    </source>
</evidence>
<dbReference type="OrthoDB" id="10023235at2759"/>